<evidence type="ECO:0000256" key="6">
    <source>
        <dbReference type="ARBA" id="ARBA00023242"/>
    </source>
</evidence>
<evidence type="ECO:0000256" key="4">
    <source>
        <dbReference type="ARBA" id="ARBA00022574"/>
    </source>
</evidence>
<dbReference type="Proteomes" id="UP001217089">
    <property type="component" value="Unassembled WGS sequence"/>
</dbReference>
<dbReference type="EMBL" id="JARBDR010000917">
    <property type="protein sequence ID" value="KAJ8303055.1"/>
    <property type="molecule type" value="Genomic_DNA"/>
</dbReference>
<keyword evidence="6" id="KW-0539">Nucleus</keyword>
<dbReference type="SUPFAM" id="SSF50978">
    <property type="entry name" value="WD40 repeat-like"/>
    <property type="match status" value="1"/>
</dbReference>
<gene>
    <name evidence="9" type="ORF">KUTeg_019451</name>
</gene>
<dbReference type="PROSITE" id="PS50294">
    <property type="entry name" value="WD_REPEATS_REGION"/>
    <property type="match status" value="1"/>
</dbReference>
<reference evidence="9 10" key="1">
    <citation type="submission" date="2022-12" db="EMBL/GenBank/DDBJ databases">
        <title>Chromosome-level genome of Tegillarca granosa.</title>
        <authorList>
            <person name="Kim J."/>
        </authorList>
    </citation>
    <scope>NUCLEOTIDE SEQUENCE [LARGE SCALE GENOMIC DNA]</scope>
    <source>
        <strain evidence="9">Teg-2019</strain>
        <tissue evidence="9">Adductor muscle</tissue>
    </source>
</reference>
<evidence type="ECO:0000313" key="9">
    <source>
        <dbReference type="EMBL" id="KAJ8303055.1"/>
    </source>
</evidence>
<dbReference type="InterPro" id="IPR019775">
    <property type="entry name" value="WD40_repeat_CS"/>
</dbReference>
<evidence type="ECO:0000256" key="3">
    <source>
        <dbReference type="ARBA" id="ARBA00022552"/>
    </source>
</evidence>
<dbReference type="PROSITE" id="PS50082">
    <property type="entry name" value="WD_REPEATS_2"/>
    <property type="match status" value="1"/>
</dbReference>
<evidence type="ECO:0000313" key="10">
    <source>
        <dbReference type="Proteomes" id="UP001217089"/>
    </source>
</evidence>
<comment type="caution">
    <text evidence="9">The sequence shown here is derived from an EMBL/GenBank/DDBJ whole genome shotgun (WGS) entry which is preliminary data.</text>
</comment>
<organism evidence="9 10">
    <name type="scientific">Tegillarca granosa</name>
    <name type="common">Malaysian cockle</name>
    <name type="synonym">Anadara granosa</name>
    <dbReference type="NCBI Taxonomy" id="220873"/>
    <lineage>
        <taxon>Eukaryota</taxon>
        <taxon>Metazoa</taxon>
        <taxon>Spiralia</taxon>
        <taxon>Lophotrochozoa</taxon>
        <taxon>Mollusca</taxon>
        <taxon>Bivalvia</taxon>
        <taxon>Autobranchia</taxon>
        <taxon>Pteriomorphia</taxon>
        <taxon>Arcoida</taxon>
        <taxon>Arcoidea</taxon>
        <taxon>Arcidae</taxon>
        <taxon>Tegillarca</taxon>
    </lineage>
</organism>
<dbReference type="Gene3D" id="2.130.10.10">
    <property type="entry name" value="YVTN repeat-like/Quinoprotein amine dehydrogenase"/>
    <property type="match status" value="1"/>
</dbReference>
<feature type="repeat" description="WD" evidence="7">
    <location>
        <begin position="246"/>
        <end position="287"/>
    </location>
</feature>
<dbReference type="InterPro" id="IPR028598">
    <property type="entry name" value="BOP1/Erb1"/>
</dbReference>
<dbReference type="PANTHER" id="PTHR17605">
    <property type="entry name" value="RIBOSOME BIOGENESIS PROTEIN BOP1 BLOCK OF PROLIFERATION 1 PROTEIN"/>
    <property type="match status" value="1"/>
</dbReference>
<accession>A0ABQ9EHN8</accession>
<dbReference type="InterPro" id="IPR015943">
    <property type="entry name" value="WD40/YVTN_repeat-like_dom_sf"/>
</dbReference>
<evidence type="ECO:0000256" key="1">
    <source>
        <dbReference type="ARBA" id="ARBA00004604"/>
    </source>
</evidence>
<comment type="subcellular location">
    <subcellularLocation>
        <location evidence="1">Nucleus</location>
        <location evidence="1">Nucleolus</location>
    </subcellularLocation>
</comment>
<proteinExistence type="predicted"/>
<protein>
    <recommendedName>
        <fullName evidence="8">BOP1 N-terminal domain-containing protein</fullName>
    </recommendedName>
</protein>
<dbReference type="Pfam" id="PF08145">
    <property type="entry name" value="BOP1NT"/>
    <property type="match status" value="1"/>
</dbReference>
<evidence type="ECO:0000256" key="7">
    <source>
        <dbReference type="PROSITE-ProRule" id="PRU00221"/>
    </source>
</evidence>
<dbReference type="InterPro" id="IPR012953">
    <property type="entry name" value="BOP1_N_dom"/>
</dbReference>
<dbReference type="SMART" id="SM00320">
    <property type="entry name" value="WD40"/>
    <property type="match status" value="1"/>
</dbReference>
<dbReference type="SMART" id="SM01035">
    <property type="entry name" value="BOP1NT"/>
    <property type="match status" value="1"/>
</dbReference>
<sequence length="294" mass="34883">MEWYRDLPHIGYNLEGKKLIKPKKGDELDEFLNKMDNPNYWKTVTDKMTGQNPWEDIFSHETMIHPVTNRPADKRSFIPSKWERLKVGQMVHALKMGWMKTNKEMEEAKKKQEEINYYMIWKDEEEPEINKRFRTHIPAPKITLPGHAESYNPPPEYLFTKEEEQKWTDQEPEDRRMNFIPQKYSSLRLVPAYPRFINERFERCLDLYLCPRQRKIRMNINPEDLIPKLPKPKDLQPFPTTQAMIYKGHSDIVRTISVDPTGQWLASGSDDETVKIWEVSTGRCMKTIKIGGVV</sequence>
<dbReference type="PROSITE" id="PS00678">
    <property type="entry name" value="WD_REPEATS_1"/>
    <property type="match status" value="1"/>
</dbReference>
<keyword evidence="3" id="KW-0698">rRNA processing</keyword>
<evidence type="ECO:0000256" key="2">
    <source>
        <dbReference type="ARBA" id="ARBA00022517"/>
    </source>
</evidence>
<keyword evidence="2" id="KW-0690">Ribosome biogenesis</keyword>
<dbReference type="InterPro" id="IPR036322">
    <property type="entry name" value="WD40_repeat_dom_sf"/>
</dbReference>
<dbReference type="Pfam" id="PF00400">
    <property type="entry name" value="WD40"/>
    <property type="match status" value="1"/>
</dbReference>
<keyword evidence="10" id="KW-1185">Reference proteome</keyword>
<evidence type="ECO:0000259" key="8">
    <source>
        <dbReference type="SMART" id="SM01035"/>
    </source>
</evidence>
<feature type="domain" description="BOP1 N-terminal" evidence="8">
    <location>
        <begin position="4"/>
        <end position="239"/>
    </location>
</feature>
<name>A0ABQ9EHN8_TEGGR</name>
<keyword evidence="4 7" id="KW-0853">WD repeat</keyword>
<dbReference type="PANTHER" id="PTHR17605:SF0">
    <property type="entry name" value="RIBOSOME BIOGENESIS PROTEIN BOP1"/>
    <property type="match status" value="1"/>
</dbReference>
<evidence type="ECO:0000256" key="5">
    <source>
        <dbReference type="ARBA" id="ARBA00022737"/>
    </source>
</evidence>
<keyword evidence="5" id="KW-0677">Repeat</keyword>
<dbReference type="InterPro" id="IPR001680">
    <property type="entry name" value="WD40_rpt"/>
</dbReference>